<dbReference type="InterPro" id="IPR037523">
    <property type="entry name" value="VOC_core"/>
</dbReference>
<comment type="caution">
    <text evidence="7">The sequence shown here is derived from an EMBL/GenBank/DDBJ whole genome shotgun (WGS) entry which is preliminary data.</text>
</comment>
<evidence type="ECO:0000256" key="4">
    <source>
        <dbReference type="ARBA" id="ARBA00022737"/>
    </source>
</evidence>
<dbReference type="Proteomes" id="UP001371218">
    <property type="component" value="Unassembled WGS sequence"/>
</dbReference>
<feature type="domain" description="VOC" evidence="6">
    <location>
        <begin position="173"/>
        <end position="306"/>
    </location>
</feature>
<evidence type="ECO:0000256" key="5">
    <source>
        <dbReference type="ARBA" id="ARBA00023004"/>
    </source>
</evidence>
<organism evidence="7 8">
    <name type="scientific">Ideonella lacteola</name>
    <dbReference type="NCBI Taxonomy" id="2984193"/>
    <lineage>
        <taxon>Bacteria</taxon>
        <taxon>Pseudomonadati</taxon>
        <taxon>Pseudomonadota</taxon>
        <taxon>Betaproteobacteria</taxon>
        <taxon>Burkholderiales</taxon>
        <taxon>Sphaerotilaceae</taxon>
        <taxon>Ideonella</taxon>
    </lineage>
</organism>
<evidence type="ECO:0000256" key="3">
    <source>
        <dbReference type="ARBA" id="ARBA00022723"/>
    </source>
</evidence>
<dbReference type="InterPro" id="IPR004360">
    <property type="entry name" value="Glyas_Fos-R_dOase_dom"/>
</dbReference>
<keyword evidence="7" id="KW-0223">Dioxygenase</keyword>
<evidence type="ECO:0000256" key="2">
    <source>
        <dbReference type="ARBA" id="ARBA00005877"/>
    </source>
</evidence>
<comment type="cofactor">
    <cofactor evidence="1">
        <name>Fe cation</name>
        <dbReference type="ChEBI" id="CHEBI:24875"/>
    </cofactor>
</comment>
<dbReference type="PROSITE" id="PS51819">
    <property type="entry name" value="VOC"/>
    <property type="match status" value="2"/>
</dbReference>
<keyword evidence="8" id="KW-1185">Reference proteome</keyword>
<dbReference type="NCBIfam" id="TIGR01263">
    <property type="entry name" value="4HPPD"/>
    <property type="match status" value="1"/>
</dbReference>
<dbReference type="SUPFAM" id="SSF54593">
    <property type="entry name" value="Glyoxalase/Bleomycin resistance protein/Dihydroxybiphenyl dioxygenase"/>
    <property type="match status" value="1"/>
</dbReference>
<dbReference type="Pfam" id="PF14696">
    <property type="entry name" value="Glyoxalase_5"/>
    <property type="match status" value="1"/>
</dbReference>
<feature type="domain" description="VOC" evidence="6">
    <location>
        <begin position="27"/>
        <end position="144"/>
    </location>
</feature>
<dbReference type="PIRSF" id="PIRSF009283">
    <property type="entry name" value="HPP_dOase"/>
    <property type="match status" value="1"/>
</dbReference>
<keyword evidence="3" id="KW-0479">Metal-binding</keyword>
<evidence type="ECO:0000313" key="8">
    <source>
        <dbReference type="Proteomes" id="UP001371218"/>
    </source>
</evidence>
<dbReference type="EC" id="1.13.11.27" evidence="7"/>
<dbReference type="Pfam" id="PF00903">
    <property type="entry name" value="Glyoxalase"/>
    <property type="match status" value="1"/>
</dbReference>
<evidence type="ECO:0000313" key="7">
    <source>
        <dbReference type="EMBL" id="MEK8031740.1"/>
    </source>
</evidence>
<dbReference type="Gene3D" id="3.10.180.10">
    <property type="entry name" value="2,3-Dihydroxybiphenyl 1,2-Dioxygenase, domain 1"/>
    <property type="match status" value="2"/>
</dbReference>
<dbReference type="PANTHER" id="PTHR11959">
    <property type="entry name" value="4-HYDROXYPHENYLPYRUVATE DIOXYGENASE"/>
    <property type="match status" value="1"/>
</dbReference>
<evidence type="ECO:0000256" key="1">
    <source>
        <dbReference type="ARBA" id="ARBA00001962"/>
    </source>
</evidence>
<dbReference type="CDD" id="cd07250">
    <property type="entry name" value="HPPD_C_like"/>
    <property type="match status" value="1"/>
</dbReference>
<dbReference type="InterPro" id="IPR041736">
    <property type="entry name" value="4OHPhenylPyrv_dOase_N"/>
</dbReference>
<reference evidence="7 8" key="1">
    <citation type="submission" date="2024-04" db="EMBL/GenBank/DDBJ databases">
        <title>Novel species of the genus Ideonella isolated from streams.</title>
        <authorList>
            <person name="Lu H."/>
        </authorList>
    </citation>
    <scope>NUCLEOTIDE SEQUENCE [LARGE SCALE GENOMIC DNA]</scope>
    <source>
        <strain evidence="7 8">DXS29W</strain>
    </source>
</reference>
<comment type="similarity">
    <text evidence="2">Belongs to the 4HPPD family.</text>
</comment>
<dbReference type="GO" id="GO:0003868">
    <property type="term" value="F:4-hydroxyphenylpyruvate dioxygenase activity"/>
    <property type="evidence" value="ECO:0007669"/>
    <property type="project" value="UniProtKB-EC"/>
</dbReference>
<dbReference type="RefSeq" id="WP_341426123.1">
    <property type="nucleotide sequence ID" value="NZ_JBBUTG010000006.1"/>
</dbReference>
<dbReference type="EMBL" id="JBBUTG010000006">
    <property type="protein sequence ID" value="MEK8031740.1"/>
    <property type="molecule type" value="Genomic_DNA"/>
</dbReference>
<dbReference type="InterPro" id="IPR029068">
    <property type="entry name" value="Glyas_Bleomycin-R_OHBP_Dase"/>
</dbReference>
<proteinExistence type="inferred from homology"/>
<gene>
    <name evidence="7" type="primary">hppD</name>
    <name evidence="7" type="ORF">AACH06_13010</name>
</gene>
<dbReference type="CDD" id="cd08342">
    <property type="entry name" value="HPPD_N_like"/>
    <property type="match status" value="1"/>
</dbReference>
<dbReference type="PANTHER" id="PTHR11959:SF1">
    <property type="entry name" value="4-HYDROXYPHENYLPYRUVATE DIOXYGENASE"/>
    <property type="match status" value="1"/>
</dbReference>
<dbReference type="InterPro" id="IPR005956">
    <property type="entry name" value="4OHPhenylPyrv_dOase"/>
</dbReference>
<keyword evidence="7" id="KW-0560">Oxidoreductase</keyword>
<protein>
    <submittedName>
        <fullName evidence="7">4-hydroxyphenylpyruvate dioxygenase</fullName>
        <ecNumber evidence="7">1.13.11.27</ecNumber>
    </submittedName>
</protein>
<keyword evidence="5" id="KW-0408">Iron</keyword>
<keyword evidence="4" id="KW-0677">Repeat</keyword>
<name>A0ABU9BS55_9BURK</name>
<dbReference type="InterPro" id="IPR041735">
    <property type="entry name" value="4OHPhenylPyrv_dOase_C"/>
</dbReference>
<evidence type="ECO:0000259" key="6">
    <source>
        <dbReference type="PROSITE" id="PS51819"/>
    </source>
</evidence>
<accession>A0ABU9BS55</accession>
<sequence>MSAASIAATPVHAASTDLFDNPMGLMGFEFVEFASPQPGQLEPLFESLGFTLVAQHRSKNVLLYRQGGINFIVNNEPKSQAAYFTAEHGPSACGMAFRVRDAHKAYARALELGAQPIEIPTGPMELRLPAIKGIGGAPLYLIDRFEDGKSIYDIDFEFIEGVDRHPVGHGLKVIDHLTHNVYRGRMAFWASFYERLFNFREIRYFDIQGEYTGLTSKAMTAPDGKIRIPLNEESKKGSGQIEEFLMQFNGEGIQHVALLTDDLRSTIDKLAMAGVPLMTAPNDIYYEMLGERLPGHGEDVSSLQTRGILMDGTTTNGKPRLLLQIFSQTLLGPVFFEFIQRKGDDGFGEGNFKALFESMERDQIRRGVLQTA</sequence>